<keyword evidence="3" id="KW-1185">Reference proteome</keyword>
<feature type="compositionally biased region" description="Basic and acidic residues" evidence="1">
    <location>
        <begin position="534"/>
        <end position="548"/>
    </location>
</feature>
<dbReference type="SUPFAM" id="SSF48452">
    <property type="entry name" value="TPR-like"/>
    <property type="match status" value="2"/>
</dbReference>
<evidence type="ECO:0000256" key="1">
    <source>
        <dbReference type="SAM" id="MobiDB-lite"/>
    </source>
</evidence>
<accession>A0A139AM35</accession>
<sequence length="562" mass="62874">MMEQAERKNILCLATHHDLGDPHRAAISFSRPILLAPNEPTYYFHRAEALRDLGDMVASAANYRKALYLIESRKPPRGREESKHTVTSSDRPRFLERRLAGCLLEHGNKLVNADDKTQVHEGIRLLQQSWNCFAPSTPLISLTDGRYTVNVEVPTGPPLPKDVELWRQAVLSPLAHAYMKLSEYESAIEILYRLTFMSDTDVELWVMRSKAHKALGKTSLVKFDRDRIVQIDPSPHLIEHLTVYLVEQSVEHKNRADILSLQKELELSVISYTTALELDPDDTWSKLNRARVLHGLLKFEPALRDYESVLSSASPEVSPSLRVQVRAEMGAIHWKRARRALSRGDLPTALNEFDSAITNANEKEPRYFVDRAAARLAAGDKRGALADYAKAIELCEAQESTNPGSLSNLDAQAPPRAPDLIVPPAEVRTMRATCASFHLELAEHLIARCCFIEAALAFQPDNVECLIRRAVASISLTNVEAARADLEHALRLNPRHPEARSVLDNLAGESYDVVKAFPGRERRANKRQAKHKREGGARGKGGKEKQEKGQMVGTLSGTKILE</sequence>
<protein>
    <submittedName>
        <fullName evidence="2">TPR-like protein</fullName>
    </submittedName>
</protein>
<dbReference type="STRING" id="1344416.A0A139AM35"/>
<dbReference type="PANTHER" id="PTHR45153">
    <property type="entry name" value="TETRATRICOPEPTIDE REPEAT PROTEIN 16"/>
    <property type="match status" value="1"/>
</dbReference>
<gene>
    <name evidence="2" type="ORF">M427DRAFT_68383</name>
</gene>
<name>A0A139AM35_GONPJ</name>
<dbReference type="SMART" id="SM00028">
    <property type="entry name" value="TPR"/>
    <property type="match status" value="6"/>
</dbReference>
<proteinExistence type="predicted"/>
<dbReference type="Pfam" id="PF13181">
    <property type="entry name" value="TPR_8"/>
    <property type="match status" value="3"/>
</dbReference>
<evidence type="ECO:0000313" key="3">
    <source>
        <dbReference type="Proteomes" id="UP000070544"/>
    </source>
</evidence>
<dbReference type="EMBL" id="KQ965746">
    <property type="protein sequence ID" value="KXS17573.1"/>
    <property type="molecule type" value="Genomic_DNA"/>
</dbReference>
<dbReference type="PANTHER" id="PTHR45153:SF1">
    <property type="entry name" value="TETRATRICOPEPTIDE REPEAT PROTEIN 16"/>
    <property type="match status" value="1"/>
</dbReference>
<feature type="compositionally biased region" description="Polar residues" evidence="1">
    <location>
        <begin position="553"/>
        <end position="562"/>
    </location>
</feature>
<evidence type="ECO:0000313" key="2">
    <source>
        <dbReference type="EMBL" id="KXS17573.1"/>
    </source>
</evidence>
<dbReference type="OrthoDB" id="1926212at2759"/>
<organism evidence="2 3">
    <name type="scientific">Gonapodya prolifera (strain JEL478)</name>
    <name type="common">Monoblepharis prolifera</name>
    <dbReference type="NCBI Taxonomy" id="1344416"/>
    <lineage>
        <taxon>Eukaryota</taxon>
        <taxon>Fungi</taxon>
        <taxon>Fungi incertae sedis</taxon>
        <taxon>Chytridiomycota</taxon>
        <taxon>Chytridiomycota incertae sedis</taxon>
        <taxon>Monoblepharidomycetes</taxon>
        <taxon>Monoblepharidales</taxon>
        <taxon>Gonapodyaceae</taxon>
        <taxon>Gonapodya</taxon>
    </lineage>
</organism>
<feature type="compositionally biased region" description="Basic residues" evidence="1">
    <location>
        <begin position="523"/>
        <end position="533"/>
    </location>
</feature>
<reference evidence="2 3" key="1">
    <citation type="journal article" date="2015" name="Genome Biol. Evol.">
        <title>Phylogenomic analyses indicate that early fungi evolved digesting cell walls of algal ancestors of land plants.</title>
        <authorList>
            <person name="Chang Y."/>
            <person name="Wang S."/>
            <person name="Sekimoto S."/>
            <person name="Aerts A.L."/>
            <person name="Choi C."/>
            <person name="Clum A."/>
            <person name="LaButti K.M."/>
            <person name="Lindquist E.A."/>
            <person name="Yee Ngan C."/>
            <person name="Ohm R.A."/>
            <person name="Salamov A.A."/>
            <person name="Grigoriev I.V."/>
            <person name="Spatafora J.W."/>
            <person name="Berbee M.L."/>
        </authorList>
    </citation>
    <scope>NUCLEOTIDE SEQUENCE [LARGE SCALE GENOMIC DNA]</scope>
    <source>
        <strain evidence="2 3">JEL478</strain>
    </source>
</reference>
<dbReference type="OMA" id="QCLFDRG"/>
<dbReference type="Proteomes" id="UP000070544">
    <property type="component" value="Unassembled WGS sequence"/>
</dbReference>
<dbReference type="InterPro" id="IPR019734">
    <property type="entry name" value="TPR_rpt"/>
</dbReference>
<feature type="region of interest" description="Disordered" evidence="1">
    <location>
        <begin position="517"/>
        <end position="562"/>
    </location>
</feature>
<dbReference type="Gene3D" id="1.25.40.10">
    <property type="entry name" value="Tetratricopeptide repeat domain"/>
    <property type="match status" value="5"/>
</dbReference>
<dbReference type="AlphaFoldDB" id="A0A139AM35"/>
<dbReference type="InterPro" id="IPR011990">
    <property type="entry name" value="TPR-like_helical_dom_sf"/>
</dbReference>